<gene>
    <name evidence="2" type="ORF">Dsin_018525</name>
</gene>
<accession>A0AAE0E369</accession>
<protein>
    <recommendedName>
        <fullName evidence="4">DUF4283 domain-containing protein</fullName>
    </recommendedName>
</protein>
<dbReference type="Proteomes" id="UP001281410">
    <property type="component" value="Unassembled WGS sequence"/>
</dbReference>
<comment type="caution">
    <text evidence="2">The sequence shown here is derived from an EMBL/GenBank/DDBJ whole genome shotgun (WGS) entry which is preliminary data.</text>
</comment>
<evidence type="ECO:0008006" key="4">
    <source>
        <dbReference type="Google" id="ProtNLM"/>
    </source>
</evidence>
<dbReference type="EMBL" id="JANJYJ010000006">
    <property type="protein sequence ID" value="KAK3204479.1"/>
    <property type="molecule type" value="Genomic_DNA"/>
</dbReference>
<feature type="region of interest" description="Disordered" evidence="1">
    <location>
        <begin position="348"/>
        <end position="380"/>
    </location>
</feature>
<name>A0AAE0E369_9ROSI</name>
<proteinExistence type="predicted"/>
<evidence type="ECO:0000313" key="2">
    <source>
        <dbReference type="EMBL" id="KAK3204479.1"/>
    </source>
</evidence>
<keyword evidence="3" id="KW-1185">Reference proteome</keyword>
<reference evidence="2" key="1">
    <citation type="journal article" date="2023" name="Plant J.">
        <title>Genome sequences and population genomics provide insights into the demographic history, inbreeding, and mutation load of two 'living fossil' tree species of Dipteronia.</title>
        <authorList>
            <person name="Feng Y."/>
            <person name="Comes H.P."/>
            <person name="Chen J."/>
            <person name="Zhu S."/>
            <person name="Lu R."/>
            <person name="Zhang X."/>
            <person name="Li P."/>
            <person name="Qiu J."/>
            <person name="Olsen K.M."/>
            <person name="Qiu Y."/>
        </authorList>
    </citation>
    <scope>NUCLEOTIDE SEQUENCE</scope>
    <source>
        <strain evidence="2">NBL</strain>
    </source>
</reference>
<sequence>MNAEEIAKLCDSLTLKENEGPLMPMCRELTNDEVRGLALRLIGKLLSNKSVNKEAFMIVMPKIWRTLEGFEIEVIDGNTFSFTFKNGDDRRRILRLGHVVRDCGLKAPSKGPEDFNTLYSPWLKAYSPVKTGQWQGRKEDFHDNDRNRWRTEHSDLNHAPGGEEMNMKLTGVEKTKTTVVDCTALVECGTQAHMVSTTSQSRDTDNQAGGKSGIQLKARKNLAKQFKDGDCIELEKDSAPDNTGLRIRGKMCISSKQKGVVDLLGGHSNLDESTQSINKVSKCMEAGVQGSKAQISEPKILGTRGGGGLGPSVSASGLDVFANMNHNVAAMEVECGDVKYRKECGLGTSPSARIKEGKESGSGMGPKSGKWKRWARDEMR</sequence>
<dbReference type="AlphaFoldDB" id="A0AAE0E369"/>
<evidence type="ECO:0000256" key="1">
    <source>
        <dbReference type="SAM" id="MobiDB-lite"/>
    </source>
</evidence>
<evidence type="ECO:0000313" key="3">
    <source>
        <dbReference type="Proteomes" id="UP001281410"/>
    </source>
</evidence>
<organism evidence="2 3">
    <name type="scientific">Dipteronia sinensis</name>
    <dbReference type="NCBI Taxonomy" id="43782"/>
    <lineage>
        <taxon>Eukaryota</taxon>
        <taxon>Viridiplantae</taxon>
        <taxon>Streptophyta</taxon>
        <taxon>Embryophyta</taxon>
        <taxon>Tracheophyta</taxon>
        <taxon>Spermatophyta</taxon>
        <taxon>Magnoliopsida</taxon>
        <taxon>eudicotyledons</taxon>
        <taxon>Gunneridae</taxon>
        <taxon>Pentapetalae</taxon>
        <taxon>rosids</taxon>
        <taxon>malvids</taxon>
        <taxon>Sapindales</taxon>
        <taxon>Sapindaceae</taxon>
        <taxon>Hippocastanoideae</taxon>
        <taxon>Acereae</taxon>
        <taxon>Dipteronia</taxon>
    </lineage>
</organism>